<protein>
    <recommendedName>
        <fullName evidence="3">Type II toxin-antitoxin system RelE/ParE family toxin</fullName>
    </recommendedName>
</protein>
<evidence type="ECO:0000313" key="2">
    <source>
        <dbReference type="Proteomes" id="UP000660611"/>
    </source>
</evidence>
<sequence>MALTRCVNLQDAPAASGLERPDVAWANGPLMARTPLVDIPKTVYRQQVRRYVIELEPEVRDWLETLRLTEYAKVEAMADILAERAETLSEPYSRHLGGKTRELRFHLDRSAVRISYWLAPQTRVVLLTVFRKSRQVERAEVMRAIAAQQTCELGHEDHAPATEIFERKWQ</sequence>
<organism evidence="1 2">
    <name type="scientific">Dactylosporangium siamense</name>
    <dbReference type="NCBI Taxonomy" id="685454"/>
    <lineage>
        <taxon>Bacteria</taxon>
        <taxon>Bacillati</taxon>
        <taxon>Actinomycetota</taxon>
        <taxon>Actinomycetes</taxon>
        <taxon>Micromonosporales</taxon>
        <taxon>Micromonosporaceae</taxon>
        <taxon>Dactylosporangium</taxon>
    </lineage>
</organism>
<keyword evidence="2" id="KW-1185">Reference proteome</keyword>
<accession>A0A919UDB0</accession>
<dbReference type="InterPro" id="IPR009241">
    <property type="entry name" value="HigB-like"/>
</dbReference>
<dbReference type="Pfam" id="PF05973">
    <property type="entry name" value="Gp49"/>
    <property type="match status" value="1"/>
</dbReference>
<dbReference type="Proteomes" id="UP000660611">
    <property type="component" value="Unassembled WGS sequence"/>
</dbReference>
<evidence type="ECO:0008006" key="3">
    <source>
        <dbReference type="Google" id="ProtNLM"/>
    </source>
</evidence>
<evidence type="ECO:0000313" key="1">
    <source>
        <dbReference type="EMBL" id="GIG47681.1"/>
    </source>
</evidence>
<reference evidence="1" key="1">
    <citation type="submission" date="2021-01" db="EMBL/GenBank/DDBJ databases">
        <title>Whole genome shotgun sequence of Dactylosporangium siamense NBRC 106093.</title>
        <authorList>
            <person name="Komaki H."/>
            <person name="Tamura T."/>
        </authorList>
    </citation>
    <scope>NUCLEOTIDE SEQUENCE</scope>
    <source>
        <strain evidence="1">NBRC 106093</strain>
    </source>
</reference>
<dbReference type="AlphaFoldDB" id="A0A919UDB0"/>
<proteinExistence type="predicted"/>
<gene>
    <name evidence="1" type="ORF">Dsi01nite_057220</name>
</gene>
<name>A0A919UDB0_9ACTN</name>
<dbReference type="EMBL" id="BONQ01000084">
    <property type="protein sequence ID" value="GIG47681.1"/>
    <property type="molecule type" value="Genomic_DNA"/>
</dbReference>
<comment type="caution">
    <text evidence="1">The sequence shown here is derived from an EMBL/GenBank/DDBJ whole genome shotgun (WGS) entry which is preliminary data.</text>
</comment>